<dbReference type="EMBL" id="MAAO01000006">
    <property type="protein sequence ID" value="OUR96881.1"/>
    <property type="molecule type" value="Genomic_DNA"/>
</dbReference>
<gene>
    <name evidence="2" type="ORF">A9Q84_11125</name>
</gene>
<sequence>MISKLIYLLASLFSASYRYRFLGIDNIKKAQELSEHANYLLAVFHQNLLHGILAQRGNPHVVIISKSKDADPVVYTCEKIGTIVVRGSSRNASGVNKGGQLAKNQMIGKLNEGWPGAVTVDGPKGPASKVKAGIIDMSLKSNTTLIPYLAYPQRSWVFSKSWDKFKLPKPFSKIVVAYGDPIDTSSGEEFSVYQQRLEDALLKLEETALEALGNWKALSKKNWHQNK</sequence>
<proteinExistence type="predicted"/>
<comment type="caution">
    <text evidence="2">The sequence shown here is derived from an EMBL/GenBank/DDBJ whole genome shotgun (WGS) entry which is preliminary data.</text>
</comment>
<feature type="domain" description="DUF374" evidence="1">
    <location>
        <begin position="55"/>
        <end position="127"/>
    </location>
</feature>
<dbReference type="AlphaFoldDB" id="A0A1Y5FBP3"/>
<reference evidence="3" key="1">
    <citation type="journal article" date="2017" name="Proc. Natl. Acad. Sci. U.S.A.">
        <title>Simulation of Deepwater Horizon oil plume reveals substrate specialization within a complex community of hydrocarbon-degraders.</title>
        <authorList>
            <person name="Hu P."/>
            <person name="Dubinsky E.A."/>
            <person name="Probst A.J."/>
            <person name="Wang J."/>
            <person name="Sieber C.M.K."/>
            <person name="Tom L.M."/>
            <person name="Gardinali P."/>
            <person name="Banfield J.F."/>
            <person name="Atlas R.M."/>
            <person name="Andersen G.L."/>
        </authorList>
    </citation>
    <scope>NUCLEOTIDE SEQUENCE [LARGE SCALE GENOMIC DNA]</scope>
</reference>
<dbReference type="Pfam" id="PF04028">
    <property type="entry name" value="DUF374"/>
    <property type="match status" value="1"/>
</dbReference>
<organism evidence="2 3">
    <name type="scientific">Halobacteriovorax marinus</name>
    <dbReference type="NCBI Taxonomy" id="97084"/>
    <lineage>
        <taxon>Bacteria</taxon>
        <taxon>Pseudomonadati</taxon>
        <taxon>Bdellovibrionota</taxon>
        <taxon>Bacteriovoracia</taxon>
        <taxon>Bacteriovoracales</taxon>
        <taxon>Halobacteriovoraceae</taxon>
        <taxon>Halobacteriovorax</taxon>
    </lineage>
</organism>
<evidence type="ECO:0000313" key="3">
    <source>
        <dbReference type="Proteomes" id="UP000196531"/>
    </source>
</evidence>
<dbReference type="InterPro" id="IPR007172">
    <property type="entry name" value="DUF374"/>
</dbReference>
<name>A0A1Y5FBP3_9BACT</name>
<evidence type="ECO:0000313" key="2">
    <source>
        <dbReference type="EMBL" id="OUR96881.1"/>
    </source>
</evidence>
<accession>A0A1Y5FBP3</accession>
<dbReference type="Proteomes" id="UP000196531">
    <property type="component" value="Unassembled WGS sequence"/>
</dbReference>
<evidence type="ECO:0000259" key="1">
    <source>
        <dbReference type="Pfam" id="PF04028"/>
    </source>
</evidence>
<protein>
    <recommendedName>
        <fullName evidence="1">DUF374 domain-containing protein</fullName>
    </recommendedName>
</protein>